<gene>
    <name evidence="8" type="ORF">PMG11_11029</name>
</gene>
<evidence type="ECO:0000256" key="4">
    <source>
        <dbReference type="ARBA" id="ARBA00022692"/>
    </source>
</evidence>
<dbReference type="GO" id="GO:0005886">
    <property type="term" value="C:plasma membrane"/>
    <property type="evidence" value="ECO:0007669"/>
    <property type="project" value="UniProtKB-SubCell"/>
</dbReference>
<dbReference type="PANTHER" id="PTHR43549">
    <property type="entry name" value="MULTIDRUG RESISTANCE PROTEIN YPNP-RELATED"/>
    <property type="match status" value="1"/>
</dbReference>
<dbReference type="OrthoDB" id="2119662at2759"/>
<evidence type="ECO:0000313" key="9">
    <source>
        <dbReference type="Proteomes" id="UP000042958"/>
    </source>
</evidence>
<dbReference type="Proteomes" id="UP000042958">
    <property type="component" value="Unassembled WGS sequence"/>
</dbReference>
<evidence type="ECO:0000256" key="2">
    <source>
        <dbReference type="ARBA" id="ARBA00022448"/>
    </source>
</evidence>
<keyword evidence="9" id="KW-1185">Reference proteome</keyword>
<organism evidence="8 9">
    <name type="scientific">Penicillium brasilianum</name>
    <dbReference type="NCBI Taxonomy" id="104259"/>
    <lineage>
        <taxon>Eukaryota</taxon>
        <taxon>Fungi</taxon>
        <taxon>Dikarya</taxon>
        <taxon>Ascomycota</taxon>
        <taxon>Pezizomycotina</taxon>
        <taxon>Eurotiomycetes</taxon>
        <taxon>Eurotiomycetidae</taxon>
        <taxon>Eurotiales</taxon>
        <taxon>Aspergillaceae</taxon>
        <taxon>Penicillium</taxon>
    </lineage>
</organism>
<keyword evidence="6 7" id="KW-0472">Membrane</keyword>
<evidence type="ECO:0000256" key="7">
    <source>
        <dbReference type="SAM" id="Phobius"/>
    </source>
</evidence>
<sequence length="352" mass="38491">MERQATSAKGPSASTQIPDASGSGSLVGYFRLARGHLSRQTYWGSFIFNIGAFVLPALYSTLSKIWVAEIDSSQVVTTDVYTYIGVIVEVINEGFPRSAWLLIGDNATRSMRSRLDLTCTMIAATAVQGFVVMVILLIHPQSLASAFVPAKVRQSSMTYIRLSSVQFYTSAMEAALSSSTRALDNPDVPLVISSSKFIINILLDLLIISRFRVGHSTPTVIHQAIIRLACDCLSALAGLSYFVLIIARRKIDASDRCNFNIVQLGETYATAWGVFNTIRWGLIMVPVQALETSTLAFVGHNWAFFRASKEAQYPKASRKEVLGILRPALMSCLVGLVYEVVLFASLSVQGVQ</sequence>
<keyword evidence="2" id="KW-0813">Transport</keyword>
<dbReference type="STRING" id="104259.A0A0F7U564"/>
<name>A0A0F7U564_PENBI</name>
<evidence type="ECO:0000313" key="8">
    <source>
        <dbReference type="EMBL" id="CEJ62532.1"/>
    </source>
</evidence>
<dbReference type="AlphaFoldDB" id="A0A0F7U564"/>
<comment type="subcellular location">
    <subcellularLocation>
        <location evidence="1">Cell membrane</location>
        <topology evidence="1">Multi-pass membrane protein</topology>
    </subcellularLocation>
</comment>
<evidence type="ECO:0000256" key="3">
    <source>
        <dbReference type="ARBA" id="ARBA00022475"/>
    </source>
</evidence>
<evidence type="ECO:0000256" key="1">
    <source>
        <dbReference type="ARBA" id="ARBA00004651"/>
    </source>
</evidence>
<proteinExistence type="predicted"/>
<dbReference type="InterPro" id="IPR052031">
    <property type="entry name" value="Membrane_Transporter-Flippase"/>
</dbReference>
<evidence type="ECO:0000256" key="6">
    <source>
        <dbReference type="ARBA" id="ARBA00023136"/>
    </source>
</evidence>
<reference evidence="9" key="1">
    <citation type="journal article" date="2015" name="Genome Announc.">
        <title>Draft genome sequence of the fungus Penicillium brasilianum MG11.</title>
        <authorList>
            <person name="Horn F."/>
            <person name="Linde J."/>
            <person name="Mattern D.J."/>
            <person name="Walther G."/>
            <person name="Guthke R."/>
            <person name="Brakhage A.A."/>
            <person name="Valiante V."/>
        </authorList>
    </citation>
    <scope>NUCLEOTIDE SEQUENCE [LARGE SCALE GENOMIC DNA]</scope>
    <source>
        <strain evidence="9">MG11</strain>
    </source>
</reference>
<protein>
    <submittedName>
        <fullName evidence="8">Uncharacterized protein</fullName>
    </submittedName>
</protein>
<evidence type="ECO:0000256" key="5">
    <source>
        <dbReference type="ARBA" id="ARBA00022989"/>
    </source>
</evidence>
<keyword evidence="5 7" id="KW-1133">Transmembrane helix</keyword>
<feature type="transmembrane region" description="Helical" evidence="7">
    <location>
        <begin position="80"/>
        <end position="103"/>
    </location>
</feature>
<dbReference type="PANTHER" id="PTHR43549:SF2">
    <property type="entry name" value="MULTIDRUG RESISTANCE PROTEIN NORM-RELATED"/>
    <property type="match status" value="1"/>
</dbReference>
<dbReference type="EMBL" id="CDHK01000017">
    <property type="protein sequence ID" value="CEJ62532.1"/>
    <property type="molecule type" value="Genomic_DNA"/>
</dbReference>
<keyword evidence="4 7" id="KW-0812">Transmembrane</keyword>
<accession>A0A0F7U564</accession>
<feature type="transmembrane region" description="Helical" evidence="7">
    <location>
        <begin position="41"/>
        <end position="60"/>
    </location>
</feature>
<feature type="transmembrane region" description="Helical" evidence="7">
    <location>
        <begin position="328"/>
        <end position="348"/>
    </location>
</feature>
<feature type="transmembrane region" description="Helical" evidence="7">
    <location>
        <begin position="115"/>
        <end position="138"/>
    </location>
</feature>
<feature type="transmembrane region" description="Helical" evidence="7">
    <location>
        <begin position="220"/>
        <end position="246"/>
    </location>
</feature>
<keyword evidence="3" id="KW-1003">Cell membrane</keyword>